<proteinExistence type="predicted"/>
<dbReference type="PANTHER" id="PTHR43355">
    <property type="entry name" value="FLAVIN REDUCTASE (NADPH)"/>
    <property type="match status" value="1"/>
</dbReference>
<dbReference type="InterPro" id="IPR036291">
    <property type="entry name" value="NAD(P)-bd_dom_sf"/>
</dbReference>
<dbReference type="Pfam" id="PF13460">
    <property type="entry name" value="NAD_binding_10"/>
    <property type="match status" value="1"/>
</dbReference>
<protein>
    <submittedName>
        <fullName evidence="2">NAD(P)-dependent oxidoreductase</fullName>
    </submittedName>
</protein>
<dbReference type="InterPro" id="IPR016040">
    <property type="entry name" value="NAD(P)-bd_dom"/>
</dbReference>
<dbReference type="EMBL" id="CP163431">
    <property type="protein sequence ID" value="XDQ07436.1"/>
    <property type="molecule type" value="Genomic_DNA"/>
</dbReference>
<dbReference type="GO" id="GO:0042602">
    <property type="term" value="F:riboflavin reductase (NADPH) activity"/>
    <property type="evidence" value="ECO:0007669"/>
    <property type="project" value="TreeGrafter"/>
</dbReference>
<sequence length="205" mass="22123">MRITVFGASGSVGHVLLPEALRRGHEVIAVTRDPSNITLRHANLTVAVAELDDVPALEKTLSGAQAAIISLGDAVCDTGTRTIVSAMRNTGVQRLEALTGFGTSAISRRQLNPAMRGVMGVARLLARSRFLAKERQDALVRTSGLTYTIVQPPALTFGPTTGAYRHGDYRGKSILGRISRSDLAEFMLDNLEQGRYTDESVYVQK</sequence>
<accession>A0AB39MQ61</accession>
<dbReference type="InterPro" id="IPR051606">
    <property type="entry name" value="Polyketide_Oxido-like"/>
</dbReference>
<dbReference type="SUPFAM" id="SSF51735">
    <property type="entry name" value="NAD(P)-binding Rossmann-fold domains"/>
    <property type="match status" value="1"/>
</dbReference>
<dbReference type="GO" id="GO:0004074">
    <property type="term" value="F:biliverdin reductase [NAD(P)H] activity"/>
    <property type="evidence" value="ECO:0007669"/>
    <property type="project" value="TreeGrafter"/>
</dbReference>
<feature type="domain" description="NAD(P)-binding" evidence="1">
    <location>
        <begin position="7"/>
        <end position="192"/>
    </location>
</feature>
<gene>
    <name evidence="2" type="ORF">AB5J58_47845</name>
</gene>
<dbReference type="Gene3D" id="3.40.50.720">
    <property type="entry name" value="NAD(P)-binding Rossmann-like Domain"/>
    <property type="match status" value="1"/>
</dbReference>
<dbReference type="AlphaFoldDB" id="A0AB39MQ61"/>
<reference evidence="2" key="1">
    <citation type="submission" date="2024-07" db="EMBL/GenBank/DDBJ databases">
        <authorList>
            <person name="Yu S.T."/>
        </authorList>
    </citation>
    <scope>NUCLEOTIDE SEQUENCE</scope>
    <source>
        <strain evidence="2">R08</strain>
    </source>
</reference>
<evidence type="ECO:0000313" key="2">
    <source>
        <dbReference type="EMBL" id="XDQ07436.1"/>
    </source>
</evidence>
<evidence type="ECO:0000259" key="1">
    <source>
        <dbReference type="Pfam" id="PF13460"/>
    </source>
</evidence>
<organism evidence="2">
    <name type="scientific">Streptomyces sp. R08</name>
    <dbReference type="NCBI Taxonomy" id="3238624"/>
    <lineage>
        <taxon>Bacteria</taxon>
        <taxon>Bacillati</taxon>
        <taxon>Actinomycetota</taxon>
        <taxon>Actinomycetes</taxon>
        <taxon>Kitasatosporales</taxon>
        <taxon>Streptomycetaceae</taxon>
        <taxon>Streptomyces</taxon>
    </lineage>
</organism>
<dbReference type="PANTHER" id="PTHR43355:SF2">
    <property type="entry name" value="FLAVIN REDUCTASE (NADPH)"/>
    <property type="match status" value="1"/>
</dbReference>
<name>A0AB39MQ61_9ACTN</name>
<dbReference type="RefSeq" id="WP_369192219.1">
    <property type="nucleotide sequence ID" value="NZ_CP163431.1"/>
</dbReference>